<evidence type="ECO:0000313" key="2">
    <source>
        <dbReference type="EMBL" id="KUL30780.1"/>
    </source>
</evidence>
<protein>
    <recommendedName>
        <fullName evidence="4">DUF389 domain-containing protein</fullName>
    </recommendedName>
</protein>
<feature type="transmembrane region" description="Helical" evidence="1">
    <location>
        <begin position="245"/>
        <end position="267"/>
    </location>
</feature>
<name>A0A101JPV4_9ACTN</name>
<dbReference type="Proteomes" id="UP000053244">
    <property type="component" value="Unassembled WGS sequence"/>
</dbReference>
<proteinExistence type="predicted"/>
<dbReference type="PANTHER" id="PTHR20992:SF9">
    <property type="entry name" value="AT15442P-RELATED"/>
    <property type="match status" value="1"/>
</dbReference>
<comment type="caution">
    <text evidence="2">The sequence shown here is derived from an EMBL/GenBank/DDBJ whole genome shotgun (WGS) entry which is preliminary data.</text>
</comment>
<evidence type="ECO:0008006" key="4">
    <source>
        <dbReference type="Google" id="ProtNLM"/>
    </source>
</evidence>
<dbReference type="InterPro" id="IPR005240">
    <property type="entry name" value="DUF389"/>
</dbReference>
<reference evidence="2 3" key="1">
    <citation type="submission" date="2015-10" db="EMBL/GenBank/DDBJ databases">
        <authorList>
            <person name="Gilbert D.G."/>
        </authorList>
    </citation>
    <scope>NUCLEOTIDE SEQUENCE [LARGE SCALE GENOMIC DNA]</scope>
    <source>
        <strain evidence="2 3">NRRL B-16712</strain>
    </source>
</reference>
<keyword evidence="1" id="KW-0472">Membrane</keyword>
<evidence type="ECO:0000313" key="3">
    <source>
        <dbReference type="Proteomes" id="UP000053244"/>
    </source>
</evidence>
<dbReference type="Pfam" id="PF04087">
    <property type="entry name" value="DUF389"/>
    <property type="match status" value="1"/>
</dbReference>
<feature type="transmembrane region" description="Helical" evidence="1">
    <location>
        <begin position="116"/>
        <end position="135"/>
    </location>
</feature>
<dbReference type="PANTHER" id="PTHR20992">
    <property type="entry name" value="AT15442P-RELATED"/>
    <property type="match status" value="1"/>
</dbReference>
<dbReference type="AlphaFoldDB" id="A0A101JPV4"/>
<keyword evidence="3" id="KW-1185">Reference proteome</keyword>
<gene>
    <name evidence="2" type="ORF">ADL15_24385</name>
</gene>
<sequence length="309" mass="32263">MLHVRVISPEALTERALDALAGDDGVTHVIVLTGVAREPVGDVIEFDVVRESASAVLDRLRGLGLDRVGAIVIEKVDTTLSASADRAARRVPGLGVDAVVWHEIEQQTGEESALSASYLAFMIIAMVIAALGVLLDQPILIVGSMVVGPEFGPLAALCVGLVKRRAPLVRRSVLALGVGFPIGMVITIGVVWLLTAIGLVDKSMLLADRPLTDFIWRPDALSWVVGLLCGVAGILSLTSAKAGTLVGVLISVTTIPAAANAAVALAYGVRDEAVGSALQLLINMAAIVVAGVLTLLIQQVAWRRQERTG</sequence>
<accession>A0A101JPV4</accession>
<keyword evidence="1" id="KW-1133">Transmembrane helix</keyword>
<organism evidence="2 3">
    <name type="scientific">Actinoplanes awajinensis subsp. mycoplanecinus</name>
    <dbReference type="NCBI Taxonomy" id="135947"/>
    <lineage>
        <taxon>Bacteria</taxon>
        <taxon>Bacillati</taxon>
        <taxon>Actinomycetota</taxon>
        <taxon>Actinomycetes</taxon>
        <taxon>Micromonosporales</taxon>
        <taxon>Micromonosporaceae</taxon>
        <taxon>Actinoplanes</taxon>
    </lineage>
</organism>
<feature type="transmembrane region" description="Helical" evidence="1">
    <location>
        <begin position="220"/>
        <end position="238"/>
    </location>
</feature>
<dbReference type="RefSeq" id="WP_067695659.1">
    <property type="nucleotide sequence ID" value="NZ_LLZH01000235.1"/>
</dbReference>
<feature type="transmembrane region" description="Helical" evidence="1">
    <location>
        <begin position="273"/>
        <end position="297"/>
    </location>
</feature>
<dbReference type="OrthoDB" id="8061853at2"/>
<feature type="transmembrane region" description="Helical" evidence="1">
    <location>
        <begin position="141"/>
        <end position="162"/>
    </location>
</feature>
<keyword evidence="1" id="KW-0812">Transmembrane</keyword>
<feature type="transmembrane region" description="Helical" evidence="1">
    <location>
        <begin position="174"/>
        <end position="200"/>
    </location>
</feature>
<dbReference type="EMBL" id="LLZH01000235">
    <property type="protein sequence ID" value="KUL30780.1"/>
    <property type="molecule type" value="Genomic_DNA"/>
</dbReference>
<evidence type="ECO:0000256" key="1">
    <source>
        <dbReference type="SAM" id="Phobius"/>
    </source>
</evidence>